<dbReference type="GO" id="GO:0004860">
    <property type="term" value="F:protein kinase inhibitor activity"/>
    <property type="evidence" value="ECO:0007669"/>
    <property type="project" value="UniProtKB-KW"/>
</dbReference>
<name>A0ABV8GVS6_9BACI</name>
<dbReference type="Proteomes" id="UP001595772">
    <property type="component" value="Unassembled WGS sequence"/>
</dbReference>
<dbReference type="InterPro" id="IPR015064">
    <property type="entry name" value="Sda"/>
</dbReference>
<sequence length="48" mass="5607">MENLSDELLLESYYTACELSLSPDFISLFEEEIHKRSLSHKIKQSKFG</sequence>
<comment type="caution">
    <text evidence="1">The sequence shown here is derived from an EMBL/GenBank/DDBJ whole genome shotgun (WGS) entry which is preliminary data.</text>
</comment>
<accession>A0ABV8GVS6</accession>
<evidence type="ECO:0000313" key="1">
    <source>
        <dbReference type="EMBL" id="MFC4022722.1"/>
    </source>
</evidence>
<protein>
    <submittedName>
        <fullName evidence="1">Sporulation histidine kinase inhibitor Sda</fullName>
    </submittedName>
</protein>
<proteinExistence type="predicted"/>
<dbReference type="EMBL" id="JBHSAO010000001">
    <property type="protein sequence ID" value="MFC4022722.1"/>
    <property type="molecule type" value="Genomic_DNA"/>
</dbReference>
<keyword evidence="1" id="KW-0649">Protein kinase inhibitor</keyword>
<dbReference type="Gene3D" id="1.10.287.1100">
    <property type="entry name" value="Sporulation inhibitor A"/>
    <property type="match status" value="1"/>
</dbReference>
<keyword evidence="2" id="KW-1185">Reference proteome</keyword>
<dbReference type="Pfam" id="PF08970">
    <property type="entry name" value="Sda"/>
    <property type="match status" value="1"/>
</dbReference>
<organism evidence="1 2">
    <name type="scientific">Oceanobacillus longus</name>
    <dbReference type="NCBI Taxonomy" id="930120"/>
    <lineage>
        <taxon>Bacteria</taxon>
        <taxon>Bacillati</taxon>
        <taxon>Bacillota</taxon>
        <taxon>Bacilli</taxon>
        <taxon>Bacillales</taxon>
        <taxon>Bacillaceae</taxon>
        <taxon>Oceanobacillus</taxon>
    </lineage>
</organism>
<gene>
    <name evidence="1" type="ORF">ACFOUV_02685</name>
</gene>
<dbReference type="SUPFAM" id="SSF100985">
    <property type="entry name" value="Sporulation inhibitor Sda"/>
    <property type="match status" value="1"/>
</dbReference>
<reference evidence="2" key="1">
    <citation type="journal article" date="2019" name="Int. J. Syst. Evol. Microbiol.">
        <title>The Global Catalogue of Microorganisms (GCM) 10K type strain sequencing project: providing services to taxonomists for standard genome sequencing and annotation.</title>
        <authorList>
            <consortium name="The Broad Institute Genomics Platform"/>
            <consortium name="The Broad Institute Genome Sequencing Center for Infectious Disease"/>
            <person name="Wu L."/>
            <person name="Ma J."/>
        </authorList>
    </citation>
    <scope>NUCLEOTIDE SEQUENCE [LARGE SCALE GENOMIC DNA]</scope>
    <source>
        <strain evidence="2">IBRC-M 10703</strain>
    </source>
</reference>
<dbReference type="RefSeq" id="WP_379495221.1">
    <property type="nucleotide sequence ID" value="NZ_JBHSAO010000001.1"/>
</dbReference>
<dbReference type="InterPro" id="IPR036916">
    <property type="entry name" value="Sda_sf"/>
</dbReference>
<evidence type="ECO:0000313" key="2">
    <source>
        <dbReference type="Proteomes" id="UP001595772"/>
    </source>
</evidence>